<dbReference type="EMBL" id="CP002363">
    <property type="protein sequence ID" value="ADV65428.1"/>
    <property type="molecule type" value="Genomic_DNA"/>
</dbReference>
<keyword evidence="1" id="KW-1133">Transmembrane helix</keyword>
<dbReference type="STRING" id="765177.Desmu_1126"/>
<dbReference type="GeneID" id="10153837"/>
<name>E8RAC2_DESM0</name>
<dbReference type="KEGG" id="dmu:Desmu_1126"/>
<dbReference type="InterPro" id="IPR010397">
    <property type="entry name" value="DUF996"/>
</dbReference>
<gene>
    <name evidence="2" type="ordered locus">Desmu_1126</name>
</gene>
<dbReference type="AlphaFoldDB" id="E8RAC2"/>
<feature type="transmembrane region" description="Helical" evidence="1">
    <location>
        <begin position="59"/>
        <end position="80"/>
    </location>
</feature>
<dbReference type="Pfam" id="PF06195">
    <property type="entry name" value="DUF996"/>
    <property type="match status" value="1"/>
</dbReference>
<organism evidence="2 3">
    <name type="scientific">Desulfurococcus mucosus (strain ATCC 35584 / DSM 2162 / JCM 9187 / O7/1)</name>
    <dbReference type="NCBI Taxonomy" id="765177"/>
    <lineage>
        <taxon>Archaea</taxon>
        <taxon>Thermoproteota</taxon>
        <taxon>Thermoprotei</taxon>
        <taxon>Desulfurococcales</taxon>
        <taxon>Desulfurococcaceae</taxon>
        <taxon>Desulfurococcus</taxon>
    </lineage>
</organism>
<accession>E8RAC2</accession>
<sequence precursor="true">MGGFREGKILAGAGALIVALAPLVLGFFAPFAAFVGLLLVLEGLREVAKAYGEESAYKWAVKAVAVEVVGFAVFAALGLYAAYLEATLCEWWFCSPTPRVFGRAALLVLAASQLAGATLFRKAFDALASKTGEKLFKAAGVAMVAGTGAAFALSAVAAVLAWADASLSIVPGVIAFVIIAYVAPLTAWVPAAFAFLLAPEPRQSEQAPAGNKIQP</sequence>
<dbReference type="Proteomes" id="UP000001068">
    <property type="component" value="Chromosome"/>
</dbReference>
<reference evidence="3" key="1">
    <citation type="submission" date="2010-11" db="EMBL/GenBank/DDBJ databases">
        <title>The complete genome of Desulfurococcus mucosus DSM 2162.</title>
        <authorList>
            <consortium name="US DOE Joint Genome Institute (JGI-PGF)"/>
            <person name="Lucas S."/>
            <person name="Copeland A."/>
            <person name="Lapidus A."/>
            <person name="Bruce D."/>
            <person name="Goodwin L."/>
            <person name="Pitluck S."/>
            <person name="Kyrpides N."/>
            <person name="Mavromatis K."/>
            <person name="Pagani I."/>
            <person name="Ivanova N."/>
            <person name="Ovchinnikova G."/>
            <person name="Chertkov O."/>
            <person name="Held B."/>
            <person name="Brettin T."/>
            <person name="Detter J.C."/>
            <person name="Tapia R."/>
            <person name="Han C."/>
            <person name="Land M."/>
            <person name="Hauser L."/>
            <person name="Markowitz V."/>
            <person name="Cheng J.-F."/>
            <person name="Hugenholtz P."/>
            <person name="Woyke T."/>
            <person name="Wu D."/>
            <person name="Wirth R."/>
            <person name="Bilek Y."/>
            <person name="Hader T."/>
            <person name="Klenk H.-P."/>
            <person name="Eisen J.A."/>
        </authorList>
    </citation>
    <scope>NUCLEOTIDE SEQUENCE [LARGE SCALE GENOMIC DNA]</scope>
    <source>
        <strain evidence="3">ATCC 35584 / DSM 2162 / JCM 9187 / O7/1</strain>
    </source>
</reference>
<reference evidence="2 3" key="2">
    <citation type="journal article" date="2011" name="Stand. Genomic Sci.">
        <title>Complete genome sequence of Desulfurococcus mucosus type strain (O7/1).</title>
        <authorList>
            <person name="Wirth R."/>
            <person name="Chertkov O."/>
            <person name="Held B."/>
            <person name="Lapidus A."/>
            <person name="Nolan M."/>
            <person name="Lucas S."/>
            <person name="Hammon N."/>
            <person name="Deshpande S."/>
            <person name="Cheng J.F."/>
            <person name="Tapia R."/>
            <person name="Han C."/>
            <person name="Goodwin L."/>
            <person name="Pitluck S."/>
            <person name="Liolios K."/>
            <person name="Ioanna P."/>
            <person name="Ivanova N."/>
            <person name="Mavromatis K."/>
            <person name="Mikhailova N."/>
            <person name="Pati A."/>
            <person name="Chen A."/>
            <person name="Palaniappan K."/>
            <person name="Land M."/>
            <person name="Hauser L."/>
            <person name="Chang Y.J."/>
            <person name="Jeffries C.D."/>
            <person name="Bilek Y."/>
            <person name="Hader T."/>
            <person name="Rohde M."/>
            <person name="Spring S."/>
            <person name="Sikorski J."/>
            <person name="Goker M."/>
            <person name="Woyke T."/>
            <person name="Bristow J."/>
            <person name="Eisen J.A."/>
            <person name="Markowitz V."/>
            <person name="Hugenholtz P."/>
            <person name="Kyrpides N.C."/>
            <person name="Klenk H.P."/>
        </authorList>
    </citation>
    <scope>NUCLEOTIDE SEQUENCE [LARGE SCALE GENOMIC DNA]</scope>
    <source>
        <strain evidence="3">ATCC 35584 / DSM 2162 / JCM 9187 / O7/1</strain>
    </source>
</reference>
<feature type="transmembrane region" description="Helical" evidence="1">
    <location>
        <begin position="141"/>
        <end position="163"/>
    </location>
</feature>
<proteinExistence type="predicted"/>
<evidence type="ECO:0000256" key="1">
    <source>
        <dbReference type="SAM" id="Phobius"/>
    </source>
</evidence>
<dbReference type="RefSeq" id="WP_013562650.1">
    <property type="nucleotide sequence ID" value="NC_014961.1"/>
</dbReference>
<feature type="transmembrane region" description="Helical" evidence="1">
    <location>
        <begin position="100"/>
        <end position="120"/>
    </location>
</feature>
<keyword evidence="3" id="KW-1185">Reference proteome</keyword>
<feature type="transmembrane region" description="Helical" evidence="1">
    <location>
        <begin position="169"/>
        <end position="198"/>
    </location>
</feature>
<protein>
    <submittedName>
        <fullName evidence="2">Uncharacterized protein</fullName>
    </submittedName>
</protein>
<evidence type="ECO:0000313" key="3">
    <source>
        <dbReference type="Proteomes" id="UP000001068"/>
    </source>
</evidence>
<feature type="transmembrane region" description="Helical" evidence="1">
    <location>
        <begin position="12"/>
        <end position="39"/>
    </location>
</feature>
<evidence type="ECO:0000313" key="2">
    <source>
        <dbReference type="EMBL" id="ADV65428.1"/>
    </source>
</evidence>
<keyword evidence="1" id="KW-0812">Transmembrane</keyword>
<dbReference type="HOGENOM" id="CLU_105758_0_0_2"/>
<keyword evidence="1" id="KW-0472">Membrane</keyword>